<gene>
    <name evidence="2" type="ORF">K402DRAFT_9455</name>
</gene>
<evidence type="ECO:0000313" key="3">
    <source>
        <dbReference type="Proteomes" id="UP000800041"/>
    </source>
</evidence>
<reference evidence="2" key="1">
    <citation type="journal article" date="2020" name="Stud. Mycol.">
        <title>101 Dothideomycetes genomes: a test case for predicting lifestyles and emergence of pathogens.</title>
        <authorList>
            <person name="Haridas S."/>
            <person name="Albert R."/>
            <person name="Binder M."/>
            <person name="Bloem J."/>
            <person name="Labutti K."/>
            <person name="Salamov A."/>
            <person name="Andreopoulos B."/>
            <person name="Baker S."/>
            <person name="Barry K."/>
            <person name="Bills G."/>
            <person name="Bluhm B."/>
            <person name="Cannon C."/>
            <person name="Castanera R."/>
            <person name="Culley D."/>
            <person name="Daum C."/>
            <person name="Ezra D."/>
            <person name="Gonzalez J."/>
            <person name="Henrissat B."/>
            <person name="Kuo A."/>
            <person name="Liang C."/>
            <person name="Lipzen A."/>
            <person name="Lutzoni F."/>
            <person name="Magnuson J."/>
            <person name="Mondo S."/>
            <person name="Nolan M."/>
            <person name="Ohm R."/>
            <person name="Pangilinan J."/>
            <person name="Park H.-J."/>
            <person name="Ramirez L."/>
            <person name="Alfaro M."/>
            <person name="Sun H."/>
            <person name="Tritt A."/>
            <person name="Yoshinaga Y."/>
            <person name="Zwiers L.-H."/>
            <person name="Turgeon B."/>
            <person name="Goodwin S."/>
            <person name="Spatafora J."/>
            <person name="Crous P."/>
            <person name="Grigoriev I."/>
        </authorList>
    </citation>
    <scope>NUCLEOTIDE SEQUENCE</scope>
    <source>
        <strain evidence="2">CBS 113979</strain>
    </source>
</reference>
<evidence type="ECO:0000256" key="1">
    <source>
        <dbReference type="SAM" id="Phobius"/>
    </source>
</evidence>
<evidence type="ECO:0000313" key="2">
    <source>
        <dbReference type="EMBL" id="KAF1992580.1"/>
    </source>
</evidence>
<name>A0A6G1HHS8_9PEZI</name>
<keyword evidence="3" id="KW-1185">Reference proteome</keyword>
<keyword evidence="1" id="KW-0472">Membrane</keyword>
<protein>
    <submittedName>
        <fullName evidence="2">Uncharacterized protein</fullName>
    </submittedName>
</protein>
<keyword evidence="1" id="KW-1133">Transmembrane helix</keyword>
<proteinExistence type="predicted"/>
<feature type="transmembrane region" description="Helical" evidence="1">
    <location>
        <begin position="84"/>
        <end position="106"/>
    </location>
</feature>
<sequence length="136" mass="14354">MWALPSLIPRNQPPLSFDQMFISPKAILYNSKLATYSFTHESTREKLTSDTNILPSSQAALPPPSRLLHHSPSVVADPAEWSPYQVAVVVAVAAGAIAINAIAAFFRVASLSPSAVGAEGCTVGHADALLFVAADK</sequence>
<organism evidence="2 3">
    <name type="scientific">Aulographum hederae CBS 113979</name>
    <dbReference type="NCBI Taxonomy" id="1176131"/>
    <lineage>
        <taxon>Eukaryota</taxon>
        <taxon>Fungi</taxon>
        <taxon>Dikarya</taxon>
        <taxon>Ascomycota</taxon>
        <taxon>Pezizomycotina</taxon>
        <taxon>Dothideomycetes</taxon>
        <taxon>Pleosporomycetidae</taxon>
        <taxon>Aulographales</taxon>
        <taxon>Aulographaceae</taxon>
    </lineage>
</organism>
<dbReference type="Proteomes" id="UP000800041">
    <property type="component" value="Unassembled WGS sequence"/>
</dbReference>
<accession>A0A6G1HHS8</accession>
<dbReference type="EMBL" id="ML977137">
    <property type="protein sequence ID" value="KAF1992580.1"/>
    <property type="molecule type" value="Genomic_DNA"/>
</dbReference>
<keyword evidence="1" id="KW-0812">Transmembrane</keyword>
<dbReference type="AlphaFoldDB" id="A0A6G1HHS8"/>